<sequence>MKPAFLPLFPAAVLLASCSGSVDRPTDEEVQKLDEAEAMLDRLDAEADGIGNGQEAP</sequence>
<dbReference type="RefSeq" id="WP_183933582.1">
    <property type="nucleotide sequence ID" value="NZ_JACICF010000001.1"/>
</dbReference>
<evidence type="ECO:0000313" key="2">
    <source>
        <dbReference type="Proteomes" id="UP000578569"/>
    </source>
</evidence>
<reference evidence="1 2" key="1">
    <citation type="submission" date="2020-08" db="EMBL/GenBank/DDBJ databases">
        <title>Genomic Encyclopedia of Type Strains, Phase IV (KMG-IV): sequencing the most valuable type-strain genomes for metagenomic binning, comparative biology and taxonomic classification.</title>
        <authorList>
            <person name="Goeker M."/>
        </authorList>
    </citation>
    <scope>NUCLEOTIDE SEQUENCE [LARGE SCALE GENOMIC DNA]</scope>
    <source>
        <strain evidence="1 2">DSM 24194</strain>
    </source>
</reference>
<dbReference type="PROSITE" id="PS51257">
    <property type="entry name" value="PROKAR_LIPOPROTEIN"/>
    <property type="match status" value="1"/>
</dbReference>
<name>A0A839Z3D1_9SPHN</name>
<evidence type="ECO:0000313" key="1">
    <source>
        <dbReference type="EMBL" id="MBB3764313.1"/>
    </source>
</evidence>
<proteinExistence type="predicted"/>
<organism evidence="1 2">
    <name type="scientific">Sphingomicrobium lutaoense</name>
    <dbReference type="NCBI Taxonomy" id="515949"/>
    <lineage>
        <taxon>Bacteria</taxon>
        <taxon>Pseudomonadati</taxon>
        <taxon>Pseudomonadota</taxon>
        <taxon>Alphaproteobacteria</taxon>
        <taxon>Sphingomonadales</taxon>
        <taxon>Sphingomonadaceae</taxon>
        <taxon>Sphingomicrobium</taxon>
    </lineage>
</organism>
<keyword evidence="2" id="KW-1185">Reference proteome</keyword>
<protein>
    <submittedName>
        <fullName evidence="1">Uncharacterized protein</fullName>
    </submittedName>
</protein>
<dbReference type="Proteomes" id="UP000578569">
    <property type="component" value="Unassembled WGS sequence"/>
</dbReference>
<dbReference type="AlphaFoldDB" id="A0A839Z3D1"/>
<accession>A0A839Z3D1</accession>
<comment type="caution">
    <text evidence="1">The sequence shown here is derived from an EMBL/GenBank/DDBJ whole genome shotgun (WGS) entry which is preliminary data.</text>
</comment>
<gene>
    <name evidence="1" type="ORF">FHS50_001336</name>
</gene>
<dbReference type="EMBL" id="JACICF010000001">
    <property type="protein sequence ID" value="MBB3764313.1"/>
    <property type="molecule type" value="Genomic_DNA"/>
</dbReference>